<keyword evidence="5" id="KW-0031">Aminopeptidase</keyword>
<gene>
    <name evidence="13" type="ORF">SAMN05421541_106224</name>
</gene>
<proteinExistence type="inferred from homology"/>
<keyword evidence="14" id="KW-1185">Reference proteome</keyword>
<evidence type="ECO:0000256" key="6">
    <source>
        <dbReference type="ARBA" id="ARBA00022490"/>
    </source>
</evidence>
<dbReference type="PANTHER" id="PTHR43722">
    <property type="entry name" value="PROLINE IMINOPEPTIDASE"/>
    <property type="match status" value="1"/>
</dbReference>
<dbReference type="InterPro" id="IPR000073">
    <property type="entry name" value="AB_hydrolase_1"/>
</dbReference>
<name>A0A1I2G6I2_9ACTN</name>
<protein>
    <recommendedName>
        <fullName evidence="4">prolyl aminopeptidase</fullName>
        <ecNumber evidence="4">3.4.11.5</ecNumber>
    </recommendedName>
    <alternativeName>
        <fullName evidence="9">Prolyl aminopeptidase</fullName>
    </alternativeName>
</protein>
<evidence type="ECO:0000256" key="7">
    <source>
        <dbReference type="ARBA" id="ARBA00022670"/>
    </source>
</evidence>
<dbReference type="Pfam" id="PF00561">
    <property type="entry name" value="Abhydrolase_1"/>
    <property type="match status" value="1"/>
</dbReference>
<evidence type="ECO:0000259" key="11">
    <source>
        <dbReference type="Pfam" id="PF00561"/>
    </source>
</evidence>
<dbReference type="STRING" id="35752.SAMN05421541_106224"/>
<keyword evidence="10" id="KW-0732">Signal</keyword>
<dbReference type="InterPro" id="IPR029058">
    <property type="entry name" value="AB_hydrolase_fold"/>
</dbReference>
<dbReference type="GO" id="GO:0004177">
    <property type="term" value="F:aminopeptidase activity"/>
    <property type="evidence" value="ECO:0007669"/>
    <property type="project" value="UniProtKB-KW"/>
</dbReference>
<feature type="domain" description="Peptidase S33 tripeptidyl aminopeptidase-like C-terminal" evidence="12">
    <location>
        <begin position="377"/>
        <end position="456"/>
    </location>
</feature>
<evidence type="ECO:0000259" key="12">
    <source>
        <dbReference type="Pfam" id="PF08386"/>
    </source>
</evidence>
<dbReference type="AlphaFoldDB" id="A0A1I2G6I2"/>
<dbReference type="InterPro" id="IPR013595">
    <property type="entry name" value="Pept_S33_TAP-like_C"/>
</dbReference>
<reference evidence="13 14" key="1">
    <citation type="submission" date="2016-10" db="EMBL/GenBank/DDBJ databases">
        <authorList>
            <person name="de Groot N.N."/>
        </authorList>
    </citation>
    <scope>NUCLEOTIDE SEQUENCE [LARGE SCALE GENOMIC DNA]</scope>
    <source>
        <strain evidence="13 14">DSM 43019</strain>
    </source>
</reference>
<evidence type="ECO:0000256" key="5">
    <source>
        <dbReference type="ARBA" id="ARBA00022438"/>
    </source>
</evidence>
<comment type="catalytic activity">
    <reaction evidence="1">
        <text>Release of N-terminal proline from a peptide.</text>
        <dbReference type="EC" id="3.4.11.5"/>
    </reaction>
</comment>
<evidence type="ECO:0000256" key="10">
    <source>
        <dbReference type="SAM" id="SignalP"/>
    </source>
</evidence>
<dbReference type="SUPFAM" id="SSF53474">
    <property type="entry name" value="alpha/beta-Hydrolases"/>
    <property type="match status" value="1"/>
</dbReference>
<keyword evidence="6" id="KW-0963">Cytoplasm</keyword>
<dbReference type="Pfam" id="PF08386">
    <property type="entry name" value="Abhydrolase_4"/>
    <property type="match status" value="1"/>
</dbReference>
<feature type="chain" id="PRO_5011509744" description="prolyl aminopeptidase" evidence="10">
    <location>
        <begin position="24"/>
        <end position="463"/>
    </location>
</feature>
<dbReference type="Proteomes" id="UP000199645">
    <property type="component" value="Unassembled WGS sequence"/>
</dbReference>
<dbReference type="EMBL" id="FONV01000006">
    <property type="protein sequence ID" value="SFF12577.1"/>
    <property type="molecule type" value="Genomic_DNA"/>
</dbReference>
<feature type="signal peptide" evidence="10">
    <location>
        <begin position="1"/>
        <end position="23"/>
    </location>
</feature>
<comment type="subcellular location">
    <subcellularLocation>
        <location evidence="2">Cytoplasm</location>
    </subcellularLocation>
</comment>
<dbReference type="Gene3D" id="3.40.50.1820">
    <property type="entry name" value="alpha/beta hydrolase"/>
    <property type="match status" value="1"/>
</dbReference>
<keyword evidence="7" id="KW-0645">Protease</keyword>
<evidence type="ECO:0000313" key="13">
    <source>
        <dbReference type="EMBL" id="SFF12577.1"/>
    </source>
</evidence>
<dbReference type="GO" id="GO:0006508">
    <property type="term" value="P:proteolysis"/>
    <property type="evidence" value="ECO:0007669"/>
    <property type="project" value="UniProtKB-KW"/>
</dbReference>
<keyword evidence="8 13" id="KW-0378">Hydrolase</keyword>
<feature type="domain" description="AB hydrolase-1" evidence="11">
    <location>
        <begin position="81"/>
        <end position="260"/>
    </location>
</feature>
<organism evidence="13 14">
    <name type="scientific">Actinoplanes philippinensis</name>
    <dbReference type="NCBI Taxonomy" id="35752"/>
    <lineage>
        <taxon>Bacteria</taxon>
        <taxon>Bacillati</taxon>
        <taxon>Actinomycetota</taxon>
        <taxon>Actinomycetes</taxon>
        <taxon>Micromonosporales</taxon>
        <taxon>Micromonosporaceae</taxon>
        <taxon>Actinoplanes</taxon>
    </lineage>
</organism>
<dbReference type="InterPro" id="IPR002410">
    <property type="entry name" value="Peptidase_S33"/>
</dbReference>
<evidence type="ECO:0000256" key="3">
    <source>
        <dbReference type="ARBA" id="ARBA00010088"/>
    </source>
</evidence>
<evidence type="ECO:0000256" key="9">
    <source>
        <dbReference type="ARBA" id="ARBA00029605"/>
    </source>
</evidence>
<evidence type="ECO:0000256" key="1">
    <source>
        <dbReference type="ARBA" id="ARBA00001585"/>
    </source>
</evidence>
<evidence type="ECO:0000256" key="4">
    <source>
        <dbReference type="ARBA" id="ARBA00012568"/>
    </source>
</evidence>
<dbReference type="PRINTS" id="PR00793">
    <property type="entry name" value="PROAMNOPTASE"/>
</dbReference>
<evidence type="ECO:0000313" key="14">
    <source>
        <dbReference type="Proteomes" id="UP000199645"/>
    </source>
</evidence>
<evidence type="ECO:0000256" key="8">
    <source>
        <dbReference type="ARBA" id="ARBA00022801"/>
    </source>
</evidence>
<dbReference type="GO" id="GO:0005737">
    <property type="term" value="C:cytoplasm"/>
    <property type="evidence" value="ECO:0007669"/>
    <property type="project" value="UniProtKB-SubCell"/>
</dbReference>
<evidence type="ECO:0000256" key="2">
    <source>
        <dbReference type="ARBA" id="ARBA00004496"/>
    </source>
</evidence>
<dbReference type="PANTHER" id="PTHR43722:SF1">
    <property type="entry name" value="PROLINE IMINOPEPTIDASE"/>
    <property type="match status" value="1"/>
</dbReference>
<comment type="similarity">
    <text evidence="3">Belongs to the peptidase S33 family.</text>
</comment>
<dbReference type="InterPro" id="IPR005944">
    <property type="entry name" value="Pro_iminopeptidase"/>
</dbReference>
<sequence length="463" mass="49491">MRAFARTTLVAALTLTLTLNAAAAPGAAARAPRLTDAAPCAEITTFTCSYLTVPLDRNGGRPGKLRLRVAVAGNSDAPRGVLLVLSGGPGQPGPSLVPRISQRLSYLLTDYRMVMIDQRGTGEGAIDCPRLQSETGSSDVTPPTADAVRECAQVLGRDRDDYTTADTVADLDDLRRALGVSRWTLDGVSYGSFVAAHYGLTHPQRVHRMVLDSVVPQNDLDPLYRSGLRRAGDVLRKACEEQRCGYDPAAELAEVVRRHGNAVGVFDLLVTASIVDPRLTGAGFYPVLPLLHLAAQGDPGPLDAAVKDLQDSAPPPADYSSGLHVATLCADVRSMPWGDASAPTRVRDAAVARALAGITDDEVWPFEPRTAVEQGIVQGCRHWPVTRPNPRPPYARLTMPVLMINGDRDLSTPVEWARQQAAITPHGRLVVIEGMGHSIQGRNPEGDRVVAEFLIGPSAVPSR</sequence>
<dbReference type="EC" id="3.4.11.5" evidence="4"/>
<accession>A0A1I2G6I2</accession>